<sequence>MFALAIQAHSKSRTTWSTKVISANLMVLVAGCTSLTSRGPYDTATDYEPQSSRDDMDNRVMIDKMILLHAWCSLSGFYMIA</sequence>
<name>A0A251UVW7_HELAN</name>
<keyword evidence="2" id="KW-1185">Reference proteome</keyword>
<organism evidence="1 2">
    <name type="scientific">Helianthus annuus</name>
    <name type="common">Common sunflower</name>
    <dbReference type="NCBI Taxonomy" id="4232"/>
    <lineage>
        <taxon>Eukaryota</taxon>
        <taxon>Viridiplantae</taxon>
        <taxon>Streptophyta</taxon>
        <taxon>Embryophyta</taxon>
        <taxon>Tracheophyta</taxon>
        <taxon>Spermatophyta</taxon>
        <taxon>Magnoliopsida</taxon>
        <taxon>eudicotyledons</taxon>
        <taxon>Gunneridae</taxon>
        <taxon>Pentapetalae</taxon>
        <taxon>asterids</taxon>
        <taxon>campanulids</taxon>
        <taxon>Asterales</taxon>
        <taxon>Asteraceae</taxon>
        <taxon>Asteroideae</taxon>
        <taxon>Heliantheae alliance</taxon>
        <taxon>Heliantheae</taxon>
        <taxon>Helianthus</taxon>
    </lineage>
</organism>
<gene>
    <name evidence="1" type="ORF">HannXRQ_Chr04g0097961</name>
</gene>
<accession>A0A251UVW7</accession>
<dbReference type="InParanoid" id="A0A251UVW7"/>
<evidence type="ECO:0000313" key="1">
    <source>
        <dbReference type="EMBL" id="OTG27244.1"/>
    </source>
</evidence>
<protein>
    <submittedName>
        <fullName evidence="1">Uncharacterized protein</fullName>
    </submittedName>
</protein>
<dbReference type="Proteomes" id="UP000215914">
    <property type="component" value="Chromosome 4"/>
</dbReference>
<dbReference type="EMBL" id="CM007893">
    <property type="protein sequence ID" value="OTG27244.1"/>
    <property type="molecule type" value="Genomic_DNA"/>
</dbReference>
<proteinExistence type="predicted"/>
<dbReference type="AlphaFoldDB" id="A0A251UVW7"/>
<reference evidence="2" key="1">
    <citation type="journal article" date="2017" name="Nature">
        <title>The sunflower genome provides insights into oil metabolism, flowering and Asterid evolution.</title>
        <authorList>
            <person name="Badouin H."/>
            <person name="Gouzy J."/>
            <person name="Grassa C.J."/>
            <person name="Murat F."/>
            <person name="Staton S.E."/>
            <person name="Cottret L."/>
            <person name="Lelandais-Briere C."/>
            <person name="Owens G.L."/>
            <person name="Carrere S."/>
            <person name="Mayjonade B."/>
            <person name="Legrand L."/>
            <person name="Gill N."/>
            <person name="Kane N.C."/>
            <person name="Bowers J.E."/>
            <person name="Hubner S."/>
            <person name="Bellec A."/>
            <person name="Berard A."/>
            <person name="Berges H."/>
            <person name="Blanchet N."/>
            <person name="Boniface M.C."/>
            <person name="Brunel D."/>
            <person name="Catrice O."/>
            <person name="Chaidir N."/>
            <person name="Claudel C."/>
            <person name="Donnadieu C."/>
            <person name="Faraut T."/>
            <person name="Fievet G."/>
            <person name="Helmstetter N."/>
            <person name="King M."/>
            <person name="Knapp S.J."/>
            <person name="Lai Z."/>
            <person name="Le Paslier M.C."/>
            <person name="Lippi Y."/>
            <person name="Lorenzon L."/>
            <person name="Mandel J.R."/>
            <person name="Marage G."/>
            <person name="Marchand G."/>
            <person name="Marquand E."/>
            <person name="Bret-Mestries E."/>
            <person name="Morien E."/>
            <person name="Nambeesan S."/>
            <person name="Nguyen T."/>
            <person name="Pegot-Espagnet P."/>
            <person name="Pouilly N."/>
            <person name="Raftis F."/>
            <person name="Sallet E."/>
            <person name="Schiex T."/>
            <person name="Thomas J."/>
            <person name="Vandecasteele C."/>
            <person name="Vares D."/>
            <person name="Vear F."/>
            <person name="Vautrin S."/>
            <person name="Crespi M."/>
            <person name="Mangin B."/>
            <person name="Burke J.M."/>
            <person name="Salse J."/>
            <person name="Munos S."/>
            <person name="Vincourt P."/>
            <person name="Rieseberg L.H."/>
            <person name="Langlade N.B."/>
        </authorList>
    </citation>
    <scope>NUCLEOTIDE SEQUENCE [LARGE SCALE GENOMIC DNA]</scope>
    <source>
        <strain evidence="2">cv. SF193</strain>
    </source>
</reference>
<evidence type="ECO:0000313" key="2">
    <source>
        <dbReference type="Proteomes" id="UP000215914"/>
    </source>
</evidence>